<protein>
    <recommendedName>
        <fullName evidence="4">DUF3618 domain-containing protein</fullName>
    </recommendedName>
</protein>
<keyword evidence="3" id="KW-1185">Reference proteome</keyword>
<feature type="region of interest" description="Disordered" evidence="1">
    <location>
        <begin position="316"/>
        <end position="339"/>
    </location>
</feature>
<sequence>MTEKTTIKEIESRLTDDRADLASTLADLAGRIAPDYLSDQMSAMVHDYARPVAKKAEETVRSNPVAFAVAGAGLAWLLLSSRKDKPASDGVRAPLDALAADDLVTEDWLDEIDELRETASDRMHQLELDSRSTLDKTRDFATERAEMVSQFASDLRDTLNTGLHDLSEDARARVVRAREAAYSARLRVQSGVKSAGQSSSQMVKDHPVITAALGIAIGAAIVSVMPKPEFNRRSLGPRANRLIDEAQAAFAEEKRRARRLAGEVGDEMKRAAGSVADTARDEAYKTAQDISDQAISAGKDLSERLAQQLADEATRAIHDVGEHLRDGAKKATATSDKTH</sequence>
<proteinExistence type="predicted"/>
<accession>A0A074TNA5</accession>
<feature type="compositionally biased region" description="Basic and acidic residues" evidence="1">
    <location>
        <begin position="316"/>
        <end position="329"/>
    </location>
</feature>
<dbReference type="AlphaFoldDB" id="A0A074TNA5"/>
<reference evidence="2 3" key="1">
    <citation type="submission" date="2014-03" db="EMBL/GenBank/DDBJ databases">
        <title>The draft genome sequence of Thioclava dalianensis DLFJ1-1.</title>
        <authorList>
            <person name="Lai Q."/>
            <person name="Shao Z."/>
        </authorList>
    </citation>
    <scope>NUCLEOTIDE SEQUENCE [LARGE SCALE GENOMIC DNA]</scope>
    <source>
        <strain evidence="2 3">DLFJ1-1</strain>
    </source>
</reference>
<dbReference type="RefSeq" id="WP_038064224.1">
    <property type="nucleotide sequence ID" value="NZ_FOVB01000004.1"/>
</dbReference>
<dbReference type="STRING" id="1185766.SAMN05216224_104148"/>
<evidence type="ECO:0000313" key="3">
    <source>
        <dbReference type="Proteomes" id="UP000027725"/>
    </source>
</evidence>
<gene>
    <name evidence="2" type="ORF">DL1_17485</name>
</gene>
<name>A0A074TNA5_9RHOB</name>
<dbReference type="Proteomes" id="UP000027725">
    <property type="component" value="Unassembled WGS sequence"/>
</dbReference>
<comment type="caution">
    <text evidence="2">The sequence shown here is derived from an EMBL/GenBank/DDBJ whole genome shotgun (WGS) entry which is preliminary data.</text>
</comment>
<dbReference type="OrthoDB" id="7471221at2"/>
<evidence type="ECO:0000256" key="1">
    <source>
        <dbReference type="SAM" id="MobiDB-lite"/>
    </source>
</evidence>
<dbReference type="eggNOG" id="ENOG50335DZ">
    <property type="taxonomic scope" value="Bacteria"/>
</dbReference>
<organism evidence="2 3">
    <name type="scientific">Thioclava dalianensis</name>
    <dbReference type="NCBI Taxonomy" id="1185766"/>
    <lineage>
        <taxon>Bacteria</taxon>
        <taxon>Pseudomonadati</taxon>
        <taxon>Pseudomonadota</taxon>
        <taxon>Alphaproteobacteria</taxon>
        <taxon>Rhodobacterales</taxon>
        <taxon>Paracoccaceae</taxon>
        <taxon>Thioclava</taxon>
    </lineage>
</organism>
<evidence type="ECO:0000313" key="2">
    <source>
        <dbReference type="EMBL" id="KEP70473.1"/>
    </source>
</evidence>
<evidence type="ECO:0008006" key="4">
    <source>
        <dbReference type="Google" id="ProtNLM"/>
    </source>
</evidence>
<dbReference type="EMBL" id="JHEH01000006">
    <property type="protein sequence ID" value="KEP70473.1"/>
    <property type="molecule type" value="Genomic_DNA"/>
</dbReference>